<evidence type="ECO:0000256" key="3">
    <source>
        <dbReference type="ARBA" id="ARBA00023136"/>
    </source>
</evidence>
<proteinExistence type="predicted"/>
<dbReference type="EMBL" id="JBHSFU010000004">
    <property type="protein sequence ID" value="MFC4557779.1"/>
    <property type="molecule type" value="Genomic_DNA"/>
</dbReference>
<feature type="transmembrane region" description="Helical" evidence="4">
    <location>
        <begin position="323"/>
        <end position="346"/>
    </location>
</feature>
<comment type="caution">
    <text evidence="6">The sequence shown here is derived from an EMBL/GenBank/DDBJ whole genome shotgun (WGS) entry which is preliminary data.</text>
</comment>
<dbReference type="SUPFAM" id="SSF58104">
    <property type="entry name" value="Methyl-accepting chemotaxis protein (MCP) signaling domain"/>
    <property type="match status" value="1"/>
</dbReference>
<keyword evidence="4" id="KW-0812">Transmembrane</keyword>
<dbReference type="InterPro" id="IPR003660">
    <property type="entry name" value="HAMP_dom"/>
</dbReference>
<dbReference type="CDD" id="cd06225">
    <property type="entry name" value="HAMP"/>
    <property type="match status" value="1"/>
</dbReference>
<evidence type="ECO:0000313" key="6">
    <source>
        <dbReference type="EMBL" id="MFC4557779.1"/>
    </source>
</evidence>
<evidence type="ECO:0000256" key="2">
    <source>
        <dbReference type="ARBA" id="ARBA00022475"/>
    </source>
</evidence>
<feature type="transmembrane region" description="Helical" evidence="4">
    <location>
        <begin position="12"/>
        <end position="34"/>
    </location>
</feature>
<dbReference type="PROSITE" id="PS50885">
    <property type="entry name" value="HAMP"/>
    <property type="match status" value="1"/>
</dbReference>
<gene>
    <name evidence="6" type="ORF">ACFO3D_06095</name>
</gene>
<name>A0ABV9DJ65_9BACI</name>
<evidence type="ECO:0000256" key="1">
    <source>
        <dbReference type="ARBA" id="ARBA00004236"/>
    </source>
</evidence>
<evidence type="ECO:0000256" key="4">
    <source>
        <dbReference type="SAM" id="Phobius"/>
    </source>
</evidence>
<accession>A0ABV9DJ65</accession>
<keyword evidence="3 4" id="KW-0472">Membrane</keyword>
<sequence>MGKKQSLRRQFILRMFIILLSITVITGIIQVYYLNKQVSENVEREASMIGNSIEQGIVETDMAARAIERQIDYKLEVITNQISEQLPDSVDAITTEQLIQLRDQTNIAGIDIFSYDEENIVSVTKSTEPDEIGFTLKGVNDAYYATFVEILEGNIPDLQDQVSYQNGNTLVFYTAQSGSREEPKFFKYGYQKEPGTDYFISTFIEANEVNQFTQEVGPESWIDKVSSEHEYAKEIAVLDPKVFADPSLAEKMYPPLQKVIYGQYSLKTDEEILIGMVENPEKVTRIDSHDGEKIYKMFMPLEDGRVIYVAMDYEKMIAPFKKYSLILIAFGIASLVVLFIAAARFFNKIYNNIAQIIAQIISHEKGDFTVRSDVHDKGELGQLSTTANKMADTLNHVLSETREQAVKTERHAYLLESEANNSVEKVYSMSMEATADSRDSMDEINHIINQIEELLQNDNAKDQDIRAKIADIHALIQKNSNTTTEMTITLSDVLKSLQGQSTSLSDISKKLLKNLEQFELDEKQESKKVL</sequence>
<reference evidence="7" key="1">
    <citation type="journal article" date="2019" name="Int. J. Syst. Evol. Microbiol.">
        <title>The Global Catalogue of Microorganisms (GCM) 10K type strain sequencing project: providing services to taxonomists for standard genome sequencing and annotation.</title>
        <authorList>
            <consortium name="The Broad Institute Genomics Platform"/>
            <consortium name="The Broad Institute Genome Sequencing Center for Infectious Disease"/>
            <person name="Wu L."/>
            <person name="Ma J."/>
        </authorList>
    </citation>
    <scope>NUCLEOTIDE SEQUENCE [LARGE SCALE GENOMIC DNA]</scope>
    <source>
        <strain evidence="7">CGMCC 4.7426</strain>
    </source>
</reference>
<organism evidence="6 7">
    <name type="scientific">Virgibacillus kekensis</name>
    <dbReference type="NCBI Taxonomy" id="202261"/>
    <lineage>
        <taxon>Bacteria</taxon>
        <taxon>Bacillati</taxon>
        <taxon>Bacillota</taxon>
        <taxon>Bacilli</taxon>
        <taxon>Bacillales</taxon>
        <taxon>Bacillaceae</taxon>
        <taxon>Virgibacillus</taxon>
    </lineage>
</organism>
<feature type="domain" description="HAMP" evidence="5">
    <location>
        <begin position="344"/>
        <end position="399"/>
    </location>
</feature>
<dbReference type="Proteomes" id="UP001595989">
    <property type="component" value="Unassembled WGS sequence"/>
</dbReference>
<keyword evidence="4" id="KW-1133">Transmembrane helix</keyword>
<dbReference type="RefSeq" id="WP_390293843.1">
    <property type="nucleotide sequence ID" value="NZ_JBHSFU010000004.1"/>
</dbReference>
<keyword evidence="2" id="KW-1003">Cell membrane</keyword>
<dbReference type="Gene3D" id="6.10.340.10">
    <property type="match status" value="1"/>
</dbReference>
<keyword evidence="7" id="KW-1185">Reference proteome</keyword>
<evidence type="ECO:0000313" key="7">
    <source>
        <dbReference type="Proteomes" id="UP001595989"/>
    </source>
</evidence>
<protein>
    <submittedName>
        <fullName evidence="6">Methyl-accepting chemotaxis protein</fullName>
    </submittedName>
</protein>
<comment type="subcellular location">
    <subcellularLocation>
        <location evidence="1">Cell membrane</location>
    </subcellularLocation>
</comment>
<evidence type="ECO:0000259" key="5">
    <source>
        <dbReference type="PROSITE" id="PS50885"/>
    </source>
</evidence>